<protein>
    <submittedName>
        <fullName evidence="1">Uncharacterized protein</fullName>
    </submittedName>
</protein>
<accession>A0A4C1TQM5</accession>
<sequence length="110" mass="13026">MTRGGIGFRSFFRSTTFGVKGSPIEEKTKRLAATFGNVPPTCLIYEFNYEVYPYQILNRNRWRYDNRKRNGTRIESRDHDRIENGTKISIDKMIDQYKKKLHSTSTREKP</sequence>
<proteinExistence type="predicted"/>
<evidence type="ECO:0000313" key="2">
    <source>
        <dbReference type="Proteomes" id="UP000299102"/>
    </source>
</evidence>
<dbReference type="AlphaFoldDB" id="A0A4C1TQM5"/>
<dbReference type="Proteomes" id="UP000299102">
    <property type="component" value="Unassembled WGS sequence"/>
</dbReference>
<gene>
    <name evidence="1" type="ORF">EVAR_93653_1</name>
</gene>
<keyword evidence="2" id="KW-1185">Reference proteome</keyword>
<organism evidence="1 2">
    <name type="scientific">Eumeta variegata</name>
    <name type="common">Bagworm moth</name>
    <name type="synonym">Eumeta japonica</name>
    <dbReference type="NCBI Taxonomy" id="151549"/>
    <lineage>
        <taxon>Eukaryota</taxon>
        <taxon>Metazoa</taxon>
        <taxon>Ecdysozoa</taxon>
        <taxon>Arthropoda</taxon>
        <taxon>Hexapoda</taxon>
        <taxon>Insecta</taxon>
        <taxon>Pterygota</taxon>
        <taxon>Neoptera</taxon>
        <taxon>Endopterygota</taxon>
        <taxon>Lepidoptera</taxon>
        <taxon>Glossata</taxon>
        <taxon>Ditrysia</taxon>
        <taxon>Tineoidea</taxon>
        <taxon>Psychidae</taxon>
        <taxon>Oiketicinae</taxon>
        <taxon>Eumeta</taxon>
    </lineage>
</organism>
<name>A0A4C1TQM5_EUMVA</name>
<comment type="caution">
    <text evidence="1">The sequence shown here is derived from an EMBL/GenBank/DDBJ whole genome shotgun (WGS) entry which is preliminary data.</text>
</comment>
<reference evidence="1 2" key="1">
    <citation type="journal article" date="2019" name="Commun. Biol.">
        <title>The bagworm genome reveals a unique fibroin gene that provides high tensile strength.</title>
        <authorList>
            <person name="Kono N."/>
            <person name="Nakamura H."/>
            <person name="Ohtoshi R."/>
            <person name="Tomita M."/>
            <person name="Numata K."/>
            <person name="Arakawa K."/>
        </authorList>
    </citation>
    <scope>NUCLEOTIDE SEQUENCE [LARGE SCALE GENOMIC DNA]</scope>
</reference>
<dbReference type="EMBL" id="BGZK01000078">
    <property type="protein sequence ID" value="GBP16285.1"/>
    <property type="molecule type" value="Genomic_DNA"/>
</dbReference>
<evidence type="ECO:0000313" key="1">
    <source>
        <dbReference type="EMBL" id="GBP16285.1"/>
    </source>
</evidence>